<proteinExistence type="predicted"/>
<organism evidence="2 3">
    <name type="scientific">Dispira parvispora</name>
    <dbReference type="NCBI Taxonomy" id="1520584"/>
    <lineage>
        <taxon>Eukaryota</taxon>
        <taxon>Fungi</taxon>
        <taxon>Fungi incertae sedis</taxon>
        <taxon>Zoopagomycota</taxon>
        <taxon>Kickxellomycotina</taxon>
        <taxon>Dimargaritomycetes</taxon>
        <taxon>Dimargaritales</taxon>
        <taxon>Dimargaritaceae</taxon>
        <taxon>Dispira</taxon>
    </lineage>
</organism>
<comment type="caution">
    <text evidence="2">The sequence shown here is derived from an EMBL/GenBank/DDBJ whole genome shotgun (WGS) entry which is preliminary data.</text>
</comment>
<keyword evidence="3" id="KW-1185">Reference proteome</keyword>
<feature type="compositionally biased region" description="Pro residues" evidence="1">
    <location>
        <begin position="197"/>
        <end position="208"/>
    </location>
</feature>
<dbReference type="EMBL" id="JANBPY010004377">
    <property type="protein sequence ID" value="KAJ1948288.1"/>
    <property type="molecule type" value="Genomic_DNA"/>
</dbReference>
<reference evidence="2" key="1">
    <citation type="submission" date="2022-07" db="EMBL/GenBank/DDBJ databases">
        <title>Phylogenomic reconstructions and comparative analyses of Kickxellomycotina fungi.</title>
        <authorList>
            <person name="Reynolds N.K."/>
            <person name="Stajich J.E."/>
            <person name="Barry K."/>
            <person name="Grigoriev I.V."/>
            <person name="Crous P."/>
            <person name="Smith M.E."/>
        </authorList>
    </citation>
    <scope>NUCLEOTIDE SEQUENCE</scope>
    <source>
        <strain evidence="2">RSA 1196</strain>
    </source>
</reference>
<dbReference type="OrthoDB" id="654211at2759"/>
<feature type="compositionally biased region" description="Polar residues" evidence="1">
    <location>
        <begin position="87"/>
        <end position="96"/>
    </location>
</feature>
<dbReference type="Proteomes" id="UP001150925">
    <property type="component" value="Unassembled WGS sequence"/>
</dbReference>
<feature type="region of interest" description="Disordered" evidence="1">
    <location>
        <begin position="36"/>
        <end position="57"/>
    </location>
</feature>
<evidence type="ECO:0000313" key="3">
    <source>
        <dbReference type="Proteomes" id="UP001150925"/>
    </source>
</evidence>
<dbReference type="AlphaFoldDB" id="A0A9W8DZM1"/>
<protein>
    <submittedName>
        <fullName evidence="2">Uncharacterized protein</fullName>
    </submittedName>
</protein>
<name>A0A9W8DZM1_9FUNG</name>
<feature type="region of interest" description="Disordered" evidence="1">
    <location>
        <begin position="157"/>
        <end position="214"/>
    </location>
</feature>
<gene>
    <name evidence="2" type="ORF">IWQ62_006911</name>
</gene>
<sequence>MAPEGLNEGYSNLHITFDASDGFVIDGLGQSWLLGGGSANGDQQRHVPSSLPNSSEGDYYAGTNRSCMNLGNVNGLPGLPGHFQGSLPHTTTNSNSREGHDQSLYMGYSGGHNPSLPPSGFLHSNISGSEGKQEYSHYCYVSAEGYDASGAAASVRSYMPTDPTSSQPPGISGGNNFPGMTFPTSGANPANSSNLPTPTPPGAFPPHPSAGHPHFQGFGEGALSTHSLPMALSPNIPPPSPTTFMGHGNSLPGVGILA</sequence>
<evidence type="ECO:0000256" key="1">
    <source>
        <dbReference type="SAM" id="MobiDB-lite"/>
    </source>
</evidence>
<feature type="compositionally biased region" description="Polar residues" evidence="1">
    <location>
        <begin position="182"/>
        <end position="195"/>
    </location>
</feature>
<feature type="compositionally biased region" description="Polar residues" evidence="1">
    <location>
        <begin position="40"/>
        <end position="56"/>
    </location>
</feature>
<evidence type="ECO:0000313" key="2">
    <source>
        <dbReference type="EMBL" id="KAJ1948288.1"/>
    </source>
</evidence>
<feature type="region of interest" description="Disordered" evidence="1">
    <location>
        <begin position="80"/>
        <end position="112"/>
    </location>
</feature>
<accession>A0A9W8DZM1</accession>
<feature type="non-terminal residue" evidence="2">
    <location>
        <position position="258"/>
    </location>
</feature>